<dbReference type="Proteomes" id="UP000094487">
    <property type="component" value="Unassembled WGS sequence"/>
</dbReference>
<protein>
    <submittedName>
        <fullName evidence="1">Uncharacterized protein</fullName>
    </submittedName>
</protein>
<dbReference type="RefSeq" id="WP_069321929.1">
    <property type="nucleotide sequence ID" value="NZ_MDDS01000075.1"/>
</dbReference>
<accession>A0A1E3LRH2</accession>
<reference evidence="1 2" key="1">
    <citation type="submission" date="2016-08" db="EMBL/GenBank/DDBJ databases">
        <title>Draft genome of the agarase producing Sphingomonas sp. MCT13.</title>
        <authorList>
            <person name="D'Andrea M.M."/>
            <person name="Rossolini G.M."/>
            <person name="Thaller M.C."/>
        </authorList>
    </citation>
    <scope>NUCLEOTIDE SEQUENCE [LARGE SCALE GENOMIC DNA]</scope>
    <source>
        <strain evidence="1 2">MCT13</strain>
    </source>
</reference>
<keyword evidence="2" id="KW-1185">Reference proteome</keyword>
<evidence type="ECO:0000313" key="2">
    <source>
        <dbReference type="Proteomes" id="UP000094487"/>
    </source>
</evidence>
<dbReference type="AlphaFoldDB" id="A0A1E3LRH2"/>
<gene>
    <name evidence="1" type="ORF">BFL28_06670</name>
</gene>
<dbReference type="InterPro" id="IPR046120">
    <property type="entry name" value="DUF6117"/>
</dbReference>
<dbReference type="EMBL" id="MDDS01000075">
    <property type="protein sequence ID" value="ODP36361.1"/>
    <property type="molecule type" value="Genomic_DNA"/>
</dbReference>
<evidence type="ECO:0000313" key="1">
    <source>
        <dbReference type="EMBL" id="ODP36361.1"/>
    </source>
</evidence>
<dbReference type="Pfam" id="PF19612">
    <property type="entry name" value="DUF6117"/>
    <property type="match status" value="1"/>
</dbReference>
<proteinExistence type="predicted"/>
<comment type="caution">
    <text evidence="1">The sequence shown here is derived from an EMBL/GenBank/DDBJ whole genome shotgun (WGS) entry which is preliminary data.</text>
</comment>
<dbReference type="OrthoDB" id="7863664at2"/>
<dbReference type="STRING" id="1888892.BFL28_06670"/>
<organism evidence="1 2">
    <name type="scientific">Sphingomonas turrisvirgatae</name>
    <dbReference type="NCBI Taxonomy" id="1888892"/>
    <lineage>
        <taxon>Bacteria</taxon>
        <taxon>Pseudomonadati</taxon>
        <taxon>Pseudomonadota</taxon>
        <taxon>Alphaproteobacteria</taxon>
        <taxon>Sphingomonadales</taxon>
        <taxon>Sphingomonadaceae</taxon>
        <taxon>Sphingomonas</taxon>
    </lineage>
</organism>
<sequence length="83" mass="8859">MAIPEAYIRNFRTMMRAAANGDLSLMECTDAATGVPRYVLCAVSLQGNDYVMTPFGHLHDGNPYEAYVPPGGSRLEAPALPGG</sequence>
<name>A0A1E3LRH2_9SPHN</name>